<name>A0A841QC65_9PROT</name>
<dbReference type="AlphaFoldDB" id="A0A841QC65"/>
<proteinExistence type="predicted"/>
<sequence length="552" mass="59467">MTGLLQRPKTHVGLFSYASGHAAVPHPADRRRVCSARGAEAALSGVLRFGFSSLLLCMLGESVPAQAEQTLVSVSGVTIQSGLDIGGSAFHLPHINFGSGSYAPRASGGYTRHANTTYGELYGKPMLKGEWKTGWGFDIIGSASAIGATTLGDGDAEQVSQTSGTPRSVYLEEAYAGIRVPVRLVGGHQVFTVQGGRQAFAVDDGFLIGKGTYSSGERGAWWYAPRFAFSGPGVIKLEGDPIRADVFMLESNSDNDIDRGFDRPKTSFVGFDVTWFANKAGGHGASVYADRAAYVTLTYFHVRDADTSAHYDYSTRADRNGMNVAALSWGGRVLPVKAMGISRNFTVYGNFVSEQNSHPGNGYQGVSAYGMYFEPGYTFSMLPWTPHVFYRYTRFGGGKNAKGGVKHNYDTFFLYDGKRYTYGGYWPGEIVGMYLAPLSDLEDHQIDLTVIPPVHLIRPGDQVKLGLHFYDLSLIHVTGMGLRNTGRHVSDELDASVEYTLDENTSAALAGGAAFAGPAGRALSKAGVPGGQPMPRIGHHAGVVEAYFYKHF</sequence>
<organism evidence="1 2">
    <name type="scientific">Acetobacter lovaniensis</name>
    <dbReference type="NCBI Taxonomy" id="104100"/>
    <lineage>
        <taxon>Bacteria</taxon>
        <taxon>Pseudomonadati</taxon>
        <taxon>Pseudomonadota</taxon>
        <taxon>Alphaproteobacteria</taxon>
        <taxon>Acetobacterales</taxon>
        <taxon>Acetobacteraceae</taxon>
        <taxon>Acetobacter</taxon>
    </lineage>
</organism>
<gene>
    <name evidence="1" type="ORF">HNR55_000546</name>
</gene>
<accession>A0A841QC65</accession>
<keyword evidence="2" id="KW-1185">Reference proteome</keyword>
<evidence type="ECO:0000313" key="2">
    <source>
        <dbReference type="Proteomes" id="UP000578000"/>
    </source>
</evidence>
<dbReference type="EMBL" id="JACHIE010000001">
    <property type="protein sequence ID" value="MBB6455985.1"/>
    <property type="molecule type" value="Genomic_DNA"/>
</dbReference>
<protein>
    <recommendedName>
        <fullName evidence="3">Alginate export domain-containing protein</fullName>
    </recommendedName>
</protein>
<evidence type="ECO:0000313" key="1">
    <source>
        <dbReference type="EMBL" id="MBB6455985.1"/>
    </source>
</evidence>
<evidence type="ECO:0008006" key="3">
    <source>
        <dbReference type="Google" id="ProtNLM"/>
    </source>
</evidence>
<comment type="caution">
    <text evidence="1">The sequence shown here is derived from an EMBL/GenBank/DDBJ whole genome shotgun (WGS) entry which is preliminary data.</text>
</comment>
<reference evidence="1 2" key="1">
    <citation type="submission" date="2020-08" db="EMBL/GenBank/DDBJ databases">
        <title>Genomic Encyclopedia of Type Strains, Phase IV (KMG-IV): sequencing the most valuable type-strain genomes for metagenomic binning, comparative biology and taxonomic classification.</title>
        <authorList>
            <person name="Goeker M."/>
        </authorList>
    </citation>
    <scope>NUCLEOTIDE SEQUENCE [LARGE SCALE GENOMIC DNA]</scope>
    <source>
        <strain evidence="1 2">DSM 4491</strain>
    </source>
</reference>
<dbReference type="Proteomes" id="UP000578000">
    <property type="component" value="Unassembled WGS sequence"/>
</dbReference>